<organism evidence="2 3">
    <name type="scientific">Culex pipiens pipiens</name>
    <name type="common">Northern house mosquito</name>
    <dbReference type="NCBI Taxonomy" id="38569"/>
    <lineage>
        <taxon>Eukaryota</taxon>
        <taxon>Metazoa</taxon>
        <taxon>Ecdysozoa</taxon>
        <taxon>Arthropoda</taxon>
        <taxon>Hexapoda</taxon>
        <taxon>Insecta</taxon>
        <taxon>Pterygota</taxon>
        <taxon>Neoptera</taxon>
        <taxon>Endopterygota</taxon>
        <taxon>Diptera</taxon>
        <taxon>Nematocera</taxon>
        <taxon>Culicoidea</taxon>
        <taxon>Culicidae</taxon>
        <taxon>Culicinae</taxon>
        <taxon>Culicini</taxon>
        <taxon>Culex</taxon>
        <taxon>Culex</taxon>
    </lineage>
</organism>
<comment type="caution">
    <text evidence="2">The sequence shown here is derived from an EMBL/GenBank/DDBJ whole genome shotgun (WGS) entry which is preliminary data.</text>
</comment>
<proteinExistence type="predicted"/>
<keyword evidence="3" id="KW-1185">Reference proteome</keyword>
<dbReference type="EMBL" id="JBEHCU010008983">
    <property type="protein sequence ID" value="KAL1380732.1"/>
    <property type="molecule type" value="Genomic_DNA"/>
</dbReference>
<protein>
    <submittedName>
        <fullName evidence="2">Uncharacterized protein</fullName>
    </submittedName>
</protein>
<feature type="non-terminal residue" evidence="2">
    <location>
        <position position="1"/>
    </location>
</feature>
<evidence type="ECO:0000313" key="2">
    <source>
        <dbReference type="EMBL" id="KAL1380732.1"/>
    </source>
</evidence>
<feature type="compositionally biased region" description="Basic and acidic residues" evidence="1">
    <location>
        <begin position="1"/>
        <end position="17"/>
    </location>
</feature>
<feature type="compositionally biased region" description="Pro residues" evidence="1">
    <location>
        <begin position="72"/>
        <end position="83"/>
    </location>
</feature>
<reference evidence="2 3" key="1">
    <citation type="submission" date="2024-05" db="EMBL/GenBank/DDBJ databases">
        <title>Culex pipiens pipiens assembly and annotation.</title>
        <authorList>
            <person name="Alout H."/>
            <person name="Durand T."/>
        </authorList>
    </citation>
    <scope>NUCLEOTIDE SEQUENCE [LARGE SCALE GENOMIC DNA]</scope>
    <source>
        <strain evidence="2">HA-2024</strain>
        <tissue evidence="2">Whole body</tissue>
    </source>
</reference>
<feature type="region of interest" description="Disordered" evidence="1">
    <location>
        <begin position="1"/>
        <end position="106"/>
    </location>
</feature>
<evidence type="ECO:0000256" key="1">
    <source>
        <dbReference type="SAM" id="MobiDB-lite"/>
    </source>
</evidence>
<dbReference type="Proteomes" id="UP001562425">
    <property type="component" value="Unassembled WGS sequence"/>
</dbReference>
<gene>
    <name evidence="2" type="ORF">pipiens_013969</name>
</gene>
<sequence>GNSISKAKEANCKDQARRTVATVQKPSDGILFGTSSRDSSSSKCPQSDGELRALMPPFMFRGSGGAGGSSESPPPPPTGPPLSGPMNDDRDNRGMRNNIVGGGGYKTNYATELRLGRCISSSILWTKLPTQSGGKYRESYGGGGGR</sequence>
<name>A0ABD1CXH1_CULPP</name>
<evidence type="ECO:0000313" key="3">
    <source>
        <dbReference type="Proteomes" id="UP001562425"/>
    </source>
</evidence>
<accession>A0ABD1CXH1</accession>
<dbReference type="AlphaFoldDB" id="A0ABD1CXH1"/>
<feature type="compositionally biased region" description="Polar residues" evidence="1">
    <location>
        <begin position="33"/>
        <end position="45"/>
    </location>
</feature>